<dbReference type="EMBL" id="CP002593">
    <property type="protein sequence ID" value="AEA27365.1"/>
    <property type="molecule type" value="Genomic_DNA"/>
</dbReference>
<evidence type="ECO:0000313" key="2">
    <source>
        <dbReference type="EMBL" id="AEA27365.1"/>
    </source>
</evidence>
<dbReference type="eggNOG" id="ENOG50336KI">
    <property type="taxonomic scope" value="Bacteria"/>
</dbReference>
<proteinExistence type="predicted"/>
<sequence>MNPPTVNLTLTPDRPTTARRVNHPGRVRNIVENDDYAAFTRRILAAHGRRIARGDIEGLTDLAALATCVDHALHTAAAGLRQAGFSWTDIGDRLGISRQAAHQRFGTSTEAAS</sequence>
<dbReference type="KEGG" id="pdx:Psed_5229"/>
<keyword evidence="3" id="KW-1185">Reference proteome</keyword>
<feature type="compositionally biased region" description="Polar residues" evidence="1">
    <location>
        <begin position="1"/>
        <end position="10"/>
    </location>
</feature>
<accession>F4CTE0</accession>
<dbReference type="STRING" id="675635.Psed_5229"/>
<name>F4CTE0_PSEUX</name>
<dbReference type="AlphaFoldDB" id="F4CTE0"/>
<reference evidence="2 3" key="1">
    <citation type="journal article" date="2011" name="J. Bacteriol.">
        <title>Genome sequence of the 1,4-dioxane-degrading Pseudonocardia dioxanivorans strain CB1190.</title>
        <authorList>
            <person name="Sales C.M."/>
            <person name="Mahendra S."/>
            <person name="Grostern A."/>
            <person name="Parales R.E."/>
            <person name="Goodwin L.A."/>
            <person name="Woyke T."/>
            <person name="Nolan M."/>
            <person name="Lapidus A."/>
            <person name="Chertkov O."/>
            <person name="Ovchinnikova G."/>
            <person name="Sczyrba A."/>
            <person name="Alvarez-Cohen L."/>
        </authorList>
    </citation>
    <scope>NUCLEOTIDE SEQUENCE [LARGE SCALE GENOMIC DNA]</scope>
    <source>
        <strain evidence="3">ATCC 55486 / DSM 44775 / JCM 13855 / CB1190</strain>
    </source>
</reference>
<feature type="region of interest" description="Disordered" evidence="1">
    <location>
        <begin position="1"/>
        <end position="20"/>
    </location>
</feature>
<evidence type="ECO:0000256" key="1">
    <source>
        <dbReference type="SAM" id="MobiDB-lite"/>
    </source>
</evidence>
<dbReference type="RefSeq" id="WP_013677271.1">
    <property type="nucleotide sequence ID" value="NC_015312.1"/>
</dbReference>
<dbReference type="HOGENOM" id="CLU_174538_0_0_11"/>
<gene>
    <name evidence="2" type="ordered locus">Psed_5229</name>
</gene>
<dbReference type="Proteomes" id="UP000007809">
    <property type="component" value="Chromosome"/>
</dbReference>
<protein>
    <submittedName>
        <fullName evidence="2">Uncharacterized protein</fullName>
    </submittedName>
</protein>
<organism evidence="2 3">
    <name type="scientific">Pseudonocardia dioxanivorans (strain ATCC 55486 / DSM 44775 / JCM 13855 / CB1190)</name>
    <dbReference type="NCBI Taxonomy" id="675635"/>
    <lineage>
        <taxon>Bacteria</taxon>
        <taxon>Bacillati</taxon>
        <taxon>Actinomycetota</taxon>
        <taxon>Actinomycetes</taxon>
        <taxon>Pseudonocardiales</taxon>
        <taxon>Pseudonocardiaceae</taxon>
        <taxon>Pseudonocardia</taxon>
    </lineage>
</organism>
<evidence type="ECO:0000313" key="3">
    <source>
        <dbReference type="Proteomes" id="UP000007809"/>
    </source>
</evidence>